<comment type="caution">
    <text evidence="1">The sequence shown here is derived from an EMBL/GenBank/DDBJ whole genome shotgun (WGS) entry which is preliminary data.</text>
</comment>
<sequence>MILTDFLPQFYQGRVCKYAAWCVGRIVWAMPKSCSMGHMNKSYFLTSQKTPRFKKKPKGEGRGQWSVDAMKLATARGAAVAWWKDPGFGVGEFQVRNPIPLCGAR</sequence>
<evidence type="ECO:0000313" key="1">
    <source>
        <dbReference type="EMBL" id="GBL72757.1"/>
    </source>
</evidence>
<keyword evidence="2" id="KW-1185">Reference proteome</keyword>
<proteinExistence type="predicted"/>
<gene>
    <name evidence="1" type="ORF">AVEN_127980_1</name>
</gene>
<accession>A0A4Y1ZZN5</accession>
<evidence type="ECO:0000313" key="2">
    <source>
        <dbReference type="Proteomes" id="UP000499080"/>
    </source>
</evidence>
<reference evidence="1 2" key="1">
    <citation type="journal article" date="2019" name="Sci. Rep.">
        <title>Orb-weaving spider Araneus ventricosus genome elucidates the spidroin gene catalogue.</title>
        <authorList>
            <person name="Kono N."/>
            <person name="Nakamura H."/>
            <person name="Ohtoshi R."/>
            <person name="Moran D.A.P."/>
            <person name="Shinohara A."/>
            <person name="Yoshida Y."/>
            <person name="Fujiwara M."/>
            <person name="Mori M."/>
            <person name="Tomita M."/>
            <person name="Arakawa K."/>
        </authorList>
    </citation>
    <scope>NUCLEOTIDE SEQUENCE [LARGE SCALE GENOMIC DNA]</scope>
</reference>
<dbReference type="EMBL" id="BGPR01000002">
    <property type="protein sequence ID" value="GBL72757.1"/>
    <property type="molecule type" value="Genomic_DNA"/>
</dbReference>
<name>A0A4Y1ZZN5_ARAVE</name>
<dbReference type="AlphaFoldDB" id="A0A4Y1ZZN5"/>
<organism evidence="1 2">
    <name type="scientific">Araneus ventricosus</name>
    <name type="common">Orbweaver spider</name>
    <name type="synonym">Epeira ventricosa</name>
    <dbReference type="NCBI Taxonomy" id="182803"/>
    <lineage>
        <taxon>Eukaryota</taxon>
        <taxon>Metazoa</taxon>
        <taxon>Ecdysozoa</taxon>
        <taxon>Arthropoda</taxon>
        <taxon>Chelicerata</taxon>
        <taxon>Arachnida</taxon>
        <taxon>Araneae</taxon>
        <taxon>Araneomorphae</taxon>
        <taxon>Entelegynae</taxon>
        <taxon>Araneoidea</taxon>
        <taxon>Araneidae</taxon>
        <taxon>Araneus</taxon>
    </lineage>
</organism>
<dbReference type="Proteomes" id="UP000499080">
    <property type="component" value="Unassembled WGS sequence"/>
</dbReference>
<protein>
    <submittedName>
        <fullName evidence="1">Uncharacterized protein</fullName>
    </submittedName>
</protein>